<dbReference type="InterPro" id="IPR026770">
    <property type="entry name" value="RNase_K"/>
</dbReference>
<protein>
    <submittedName>
        <fullName evidence="7">Uncharacterized protein</fullName>
    </submittedName>
</protein>
<comment type="similarity">
    <text evidence="2">Belongs to the RNase K family.</text>
</comment>
<reference evidence="7" key="1">
    <citation type="journal article" date="2024" name="Gigascience">
        <title>Chromosome-level genome of the poultry shaft louse Menopon gallinae provides insight into the host-switching and adaptive evolution of parasitic lice.</title>
        <authorList>
            <person name="Xu Y."/>
            <person name="Ma L."/>
            <person name="Liu S."/>
            <person name="Liang Y."/>
            <person name="Liu Q."/>
            <person name="He Z."/>
            <person name="Tian L."/>
            <person name="Duan Y."/>
            <person name="Cai W."/>
            <person name="Li H."/>
            <person name="Song F."/>
        </authorList>
    </citation>
    <scope>NUCLEOTIDE SEQUENCE</scope>
    <source>
        <strain evidence="7">Cailab_2023a</strain>
    </source>
</reference>
<dbReference type="GO" id="GO:0004521">
    <property type="term" value="F:RNA endonuclease activity"/>
    <property type="evidence" value="ECO:0007669"/>
    <property type="project" value="InterPro"/>
</dbReference>
<evidence type="ECO:0000256" key="1">
    <source>
        <dbReference type="ARBA" id="ARBA00004141"/>
    </source>
</evidence>
<accession>A0AAW2HYN2</accession>
<keyword evidence="5 6" id="KW-0472">Membrane</keyword>
<name>A0AAW2HYN2_9NEOP</name>
<comment type="subcellular location">
    <subcellularLocation>
        <location evidence="1">Membrane</location>
        <topology evidence="1">Multi-pass membrane protein</topology>
    </subcellularLocation>
</comment>
<evidence type="ECO:0000256" key="2">
    <source>
        <dbReference type="ARBA" id="ARBA00008458"/>
    </source>
</evidence>
<proteinExistence type="inferred from homology"/>
<evidence type="ECO:0000256" key="3">
    <source>
        <dbReference type="ARBA" id="ARBA00022692"/>
    </source>
</evidence>
<evidence type="ECO:0000256" key="5">
    <source>
        <dbReference type="ARBA" id="ARBA00023136"/>
    </source>
</evidence>
<dbReference type="EMBL" id="JARGDH010000002">
    <property type="protein sequence ID" value="KAL0274706.1"/>
    <property type="molecule type" value="Genomic_DNA"/>
</dbReference>
<dbReference type="GO" id="GO:0016020">
    <property type="term" value="C:membrane"/>
    <property type="evidence" value="ECO:0007669"/>
    <property type="project" value="UniProtKB-SubCell"/>
</dbReference>
<dbReference type="AlphaFoldDB" id="A0AAW2HYN2"/>
<gene>
    <name evidence="7" type="ORF">PYX00_002770</name>
</gene>
<dbReference type="PANTHER" id="PTHR31733">
    <property type="entry name" value="RIBONUCLEASE KAPPA"/>
    <property type="match status" value="1"/>
</dbReference>
<organism evidence="7">
    <name type="scientific">Menopon gallinae</name>
    <name type="common">poultry shaft louse</name>
    <dbReference type="NCBI Taxonomy" id="328185"/>
    <lineage>
        <taxon>Eukaryota</taxon>
        <taxon>Metazoa</taxon>
        <taxon>Ecdysozoa</taxon>
        <taxon>Arthropoda</taxon>
        <taxon>Hexapoda</taxon>
        <taxon>Insecta</taxon>
        <taxon>Pterygota</taxon>
        <taxon>Neoptera</taxon>
        <taxon>Paraneoptera</taxon>
        <taxon>Psocodea</taxon>
        <taxon>Troctomorpha</taxon>
        <taxon>Phthiraptera</taxon>
        <taxon>Amblycera</taxon>
        <taxon>Menoponidae</taxon>
        <taxon>Menopon</taxon>
    </lineage>
</organism>
<sequence length="103" mass="11296">MLRLKVLGLKGSIFCCVLSAWGIIQLGTMGLLLHSRSVAFAEDLPEIRLSTEDLPTFYKKLDEGYDASAFNCWIGASIYCAFLVFSLCQCAINFTDISSAKSS</sequence>
<feature type="transmembrane region" description="Helical" evidence="6">
    <location>
        <begin position="73"/>
        <end position="94"/>
    </location>
</feature>
<evidence type="ECO:0000256" key="6">
    <source>
        <dbReference type="SAM" id="Phobius"/>
    </source>
</evidence>
<keyword evidence="3 6" id="KW-0812">Transmembrane</keyword>
<evidence type="ECO:0000313" key="7">
    <source>
        <dbReference type="EMBL" id="KAL0274706.1"/>
    </source>
</evidence>
<keyword evidence="4 6" id="KW-1133">Transmembrane helix</keyword>
<comment type="caution">
    <text evidence="7">The sequence shown here is derived from an EMBL/GenBank/DDBJ whole genome shotgun (WGS) entry which is preliminary data.</text>
</comment>
<evidence type="ECO:0000256" key="4">
    <source>
        <dbReference type="ARBA" id="ARBA00022989"/>
    </source>
</evidence>